<protein>
    <submittedName>
        <fullName evidence="2">Trophozoite antigen GTA-1</fullName>
    </submittedName>
</protein>
<dbReference type="PANTHER" id="PTHR20843">
    <property type="entry name" value="STERILE ALPHA MOTIF DOMAIN CONTAINING PROTEIN 10"/>
    <property type="match status" value="1"/>
</dbReference>
<dbReference type="PROSITE" id="PS50105">
    <property type="entry name" value="SAM_DOMAIN"/>
    <property type="match status" value="1"/>
</dbReference>
<dbReference type="Gene3D" id="1.10.150.50">
    <property type="entry name" value="Transcription Factor, Ets-1"/>
    <property type="match status" value="1"/>
</dbReference>
<dbReference type="PANTHER" id="PTHR20843:SF0">
    <property type="entry name" value="PROTEIN AVEUGLE"/>
    <property type="match status" value="1"/>
</dbReference>
<dbReference type="InterPro" id="IPR001660">
    <property type="entry name" value="SAM"/>
</dbReference>
<feature type="domain" description="SAM" evidence="1">
    <location>
        <begin position="16"/>
        <end position="79"/>
    </location>
</feature>
<sequence length="188" mass="21337">MEVSLTKNRINPVAQWTRNDVSVWLSAIRLKSYAESFRAANICGRSLIMLTEEDLRCLGVDSLGDRKALVWEIDRLKLWTGFVWRGEIKVDSIVTSAELLLSLEPDRMYAMCSVHNAPVSGIDLPPERLKLQVKWTFLQKVPDAQMAKEHFSTIAEYSPQQCRSIIRLPCQIEDVGVEIVTPSDDADM</sequence>
<organism evidence="2 3">
    <name type="scientific">Aduncisulcus paluster</name>
    <dbReference type="NCBI Taxonomy" id="2918883"/>
    <lineage>
        <taxon>Eukaryota</taxon>
        <taxon>Metamonada</taxon>
        <taxon>Carpediemonas-like organisms</taxon>
        <taxon>Aduncisulcus</taxon>
    </lineage>
</organism>
<accession>A0ABQ5JUM9</accession>
<dbReference type="InterPro" id="IPR052268">
    <property type="entry name" value="SAM_domain-containing_protein"/>
</dbReference>
<dbReference type="InterPro" id="IPR013761">
    <property type="entry name" value="SAM/pointed_sf"/>
</dbReference>
<dbReference type="Proteomes" id="UP001057375">
    <property type="component" value="Unassembled WGS sequence"/>
</dbReference>
<name>A0ABQ5JUM9_9EUKA</name>
<dbReference type="Pfam" id="PF00536">
    <property type="entry name" value="SAM_1"/>
    <property type="match status" value="1"/>
</dbReference>
<dbReference type="SMART" id="SM00454">
    <property type="entry name" value="SAM"/>
    <property type="match status" value="1"/>
</dbReference>
<comment type="caution">
    <text evidence="2">The sequence shown here is derived from an EMBL/GenBank/DDBJ whole genome shotgun (WGS) entry which is preliminary data.</text>
</comment>
<keyword evidence="3" id="KW-1185">Reference proteome</keyword>
<gene>
    <name evidence="2" type="ORF">ADUPG1_010688</name>
</gene>
<dbReference type="EMBL" id="BQXS01011667">
    <property type="protein sequence ID" value="GKT15357.1"/>
    <property type="molecule type" value="Genomic_DNA"/>
</dbReference>
<dbReference type="SUPFAM" id="SSF47769">
    <property type="entry name" value="SAM/Pointed domain"/>
    <property type="match status" value="1"/>
</dbReference>
<evidence type="ECO:0000259" key="1">
    <source>
        <dbReference type="PROSITE" id="PS50105"/>
    </source>
</evidence>
<evidence type="ECO:0000313" key="3">
    <source>
        <dbReference type="Proteomes" id="UP001057375"/>
    </source>
</evidence>
<evidence type="ECO:0000313" key="2">
    <source>
        <dbReference type="EMBL" id="GKT15357.1"/>
    </source>
</evidence>
<proteinExistence type="predicted"/>
<reference evidence="2" key="1">
    <citation type="submission" date="2022-03" db="EMBL/GenBank/DDBJ databases">
        <title>Draft genome sequence of Aduncisulcus paluster, a free-living microaerophilic Fornicata.</title>
        <authorList>
            <person name="Yuyama I."/>
            <person name="Kume K."/>
            <person name="Tamura T."/>
            <person name="Inagaki Y."/>
            <person name="Hashimoto T."/>
        </authorList>
    </citation>
    <scope>NUCLEOTIDE SEQUENCE</scope>
    <source>
        <strain evidence="2">NY0171</strain>
    </source>
</reference>